<protein>
    <submittedName>
        <fullName evidence="1">Uncharacterized protein</fullName>
    </submittedName>
</protein>
<keyword evidence="2" id="KW-1185">Reference proteome</keyword>
<evidence type="ECO:0000313" key="1">
    <source>
        <dbReference type="EMBL" id="GAA0168275.1"/>
    </source>
</evidence>
<dbReference type="Proteomes" id="UP001454036">
    <property type="component" value="Unassembled WGS sequence"/>
</dbReference>
<sequence>METKRDLVKIGQEAFELLDKFYPPNRRSTSQTYFHQYQSPNPNMVVYKINPSSKVATSEKMTIIRTHEAEAVVESRGNPVVPRSQYQVLSQNNVHHPMKPATHATIVGNKADKKSRGGLFLIGGFGRK</sequence>
<proteinExistence type="predicted"/>
<gene>
    <name evidence="1" type="ORF">LIER_40532</name>
</gene>
<evidence type="ECO:0000313" key="2">
    <source>
        <dbReference type="Proteomes" id="UP001454036"/>
    </source>
</evidence>
<accession>A0AAV3QZD2</accession>
<organism evidence="1 2">
    <name type="scientific">Lithospermum erythrorhizon</name>
    <name type="common">Purple gromwell</name>
    <name type="synonym">Lithospermum officinale var. erythrorhizon</name>
    <dbReference type="NCBI Taxonomy" id="34254"/>
    <lineage>
        <taxon>Eukaryota</taxon>
        <taxon>Viridiplantae</taxon>
        <taxon>Streptophyta</taxon>
        <taxon>Embryophyta</taxon>
        <taxon>Tracheophyta</taxon>
        <taxon>Spermatophyta</taxon>
        <taxon>Magnoliopsida</taxon>
        <taxon>eudicotyledons</taxon>
        <taxon>Gunneridae</taxon>
        <taxon>Pentapetalae</taxon>
        <taxon>asterids</taxon>
        <taxon>lamiids</taxon>
        <taxon>Boraginales</taxon>
        <taxon>Boraginaceae</taxon>
        <taxon>Boraginoideae</taxon>
        <taxon>Lithospermeae</taxon>
        <taxon>Lithospermum</taxon>
    </lineage>
</organism>
<name>A0AAV3QZD2_LITER</name>
<dbReference type="EMBL" id="BAABME010023543">
    <property type="protein sequence ID" value="GAA0168275.1"/>
    <property type="molecule type" value="Genomic_DNA"/>
</dbReference>
<reference evidence="1 2" key="1">
    <citation type="submission" date="2024-01" db="EMBL/GenBank/DDBJ databases">
        <title>The complete chloroplast genome sequence of Lithospermum erythrorhizon: insights into the phylogenetic relationship among Boraginaceae species and the maternal lineages of purple gromwells.</title>
        <authorList>
            <person name="Okada T."/>
            <person name="Watanabe K."/>
        </authorList>
    </citation>
    <scope>NUCLEOTIDE SEQUENCE [LARGE SCALE GENOMIC DNA]</scope>
</reference>
<comment type="caution">
    <text evidence="1">The sequence shown here is derived from an EMBL/GenBank/DDBJ whole genome shotgun (WGS) entry which is preliminary data.</text>
</comment>
<dbReference type="AlphaFoldDB" id="A0AAV3QZD2"/>